<comment type="caution">
    <text evidence="2">The sequence shown here is derived from an EMBL/GenBank/DDBJ whole genome shotgun (WGS) entry which is preliminary data.</text>
</comment>
<dbReference type="PANTHER" id="PTHR35867:SF1">
    <property type="entry name" value="PROTEIN RSEC"/>
    <property type="match status" value="1"/>
</dbReference>
<dbReference type="AlphaFoldDB" id="A0A935Q598"/>
<dbReference type="EMBL" id="JADJMH010000034">
    <property type="protein sequence ID" value="MBK7677385.1"/>
    <property type="molecule type" value="Genomic_DNA"/>
</dbReference>
<feature type="transmembrane region" description="Helical" evidence="1">
    <location>
        <begin position="116"/>
        <end position="134"/>
    </location>
</feature>
<organism evidence="2 3">
    <name type="scientific">Candidatus Accumulibacter proximus</name>
    <dbReference type="NCBI Taxonomy" id="2954385"/>
    <lineage>
        <taxon>Bacteria</taxon>
        <taxon>Pseudomonadati</taxon>
        <taxon>Pseudomonadota</taxon>
        <taxon>Betaproteobacteria</taxon>
        <taxon>Candidatus Accumulibacter</taxon>
    </lineage>
</organism>
<evidence type="ECO:0000313" key="3">
    <source>
        <dbReference type="Proteomes" id="UP000697998"/>
    </source>
</evidence>
<feature type="transmembrane region" description="Helical" evidence="1">
    <location>
        <begin position="90"/>
        <end position="110"/>
    </location>
</feature>
<accession>A0A935Q598</accession>
<sequence>MTEQVSALKGGVTTDAWGTIIAVDERQATIRMDENGCGRCGEPGGCGGNAASRLFCRTPRTFRIPSSERRSVGERVRISVVNGSVGRSALYAYGFPLLALLAGAVSGSALGDEAGAIAGSIAGLFVGWLGLRHAQRRSRRDLRLQPLIRP</sequence>
<gene>
    <name evidence="2" type="ORF">IPJ27_22930</name>
</gene>
<dbReference type="Pfam" id="PF04246">
    <property type="entry name" value="RseC_MucC"/>
    <property type="match status" value="1"/>
</dbReference>
<dbReference type="InterPro" id="IPR026268">
    <property type="entry name" value="RseC"/>
</dbReference>
<name>A0A935Q598_9PROT</name>
<keyword evidence="1" id="KW-0472">Membrane</keyword>
<dbReference type="PANTHER" id="PTHR35867">
    <property type="entry name" value="PROTEIN RSEC"/>
    <property type="match status" value="1"/>
</dbReference>
<dbReference type="InterPro" id="IPR007359">
    <property type="entry name" value="SigmaE_reg_RseC_MucC"/>
</dbReference>
<evidence type="ECO:0000313" key="2">
    <source>
        <dbReference type="EMBL" id="MBK7677385.1"/>
    </source>
</evidence>
<dbReference type="Proteomes" id="UP000697998">
    <property type="component" value="Unassembled WGS sequence"/>
</dbReference>
<protein>
    <submittedName>
        <fullName evidence="2">SoxR reducing system RseC family protein</fullName>
    </submittedName>
</protein>
<proteinExistence type="predicted"/>
<dbReference type="PIRSF" id="PIRSF004923">
    <property type="entry name" value="RseC"/>
    <property type="match status" value="1"/>
</dbReference>
<evidence type="ECO:0000256" key="1">
    <source>
        <dbReference type="SAM" id="Phobius"/>
    </source>
</evidence>
<keyword evidence="1" id="KW-1133">Transmembrane helix</keyword>
<keyword evidence="1" id="KW-0812">Transmembrane</keyword>
<reference evidence="2 3" key="1">
    <citation type="submission" date="2020-10" db="EMBL/GenBank/DDBJ databases">
        <title>Connecting structure to function with the recovery of over 1000 high-quality activated sludge metagenome-assembled genomes encoding full-length rRNA genes using long-read sequencing.</title>
        <authorList>
            <person name="Singleton C.M."/>
            <person name="Petriglieri F."/>
            <person name="Kristensen J.M."/>
            <person name="Kirkegaard R.H."/>
            <person name="Michaelsen T.Y."/>
            <person name="Andersen M.H."/>
            <person name="Karst S.M."/>
            <person name="Dueholm M.S."/>
            <person name="Nielsen P.H."/>
            <person name="Albertsen M."/>
        </authorList>
    </citation>
    <scope>NUCLEOTIDE SEQUENCE [LARGE SCALE GENOMIC DNA]</scope>
    <source>
        <strain evidence="2">EsbW_18-Q3-R4-48_BATAC.285</strain>
    </source>
</reference>